<gene>
    <name evidence="1" type="ORF">RFULGI_LOCUS15142</name>
</gene>
<feature type="non-terminal residue" evidence="1">
    <location>
        <position position="52"/>
    </location>
</feature>
<evidence type="ECO:0000313" key="2">
    <source>
        <dbReference type="Proteomes" id="UP000789396"/>
    </source>
</evidence>
<feature type="non-terminal residue" evidence="1">
    <location>
        <position position="1"/>
    </location>
</feature>
<comment type="caution">
    <text evidence="1">The sequence shown here is derived from an EMBL/GenBank/DDBJ whole genome shotgun (WGS) entry which is preliminary data.</text>
</comment>
<sequence length="52" mass="6089">DYIKTIIVSQDEHNTSHITEPVAFKEILPLPIIVTQDEHNKNVYYAESKWYG</sequence>
<evidence type="ECO:0000313" key="1">
    <source>
        <dbReference type="EMBL" id="CAG8772232.1"/>
    </source>
</evidence>
<name>A0A9N9JEC6_9GLOM</name>
<protein>
    <submittedName>
        <fullName evidence="1">15947_t:CDS:1</fullName>
    </submittedName>
</protein>
<dbReference type="Proteomes" id="UP000789396">
    <property type="component" value="Unassembled WGS sequence"/>
</dbReference>
<accession>A0A9N9JEC6</accession>
<reference evidence="1" key="1">
    <citation type="submission" date="2021-06" db="EMBL/GenBank/DDBJ databases">
        <authorList>
            <person name="Kallberg Y."/>
            <person name="Tangrot J."/>
            <person name="Rosling A."/>
        </authorList>
    </citation>
    <scope>NUCLEOTIDE SEQUENCE</scope>
    <source>
        <strain evidence="1">IN212</strain>
    </source>
</reference>
<keyword evidence="2" id="KW-1185">Reference proteome</keyword>
<organism evidence="1 2">
    <name type="scientific">Racocetra fulgida</name>
    <dbReference type="NCBI Taxonomy" id="60492"/>
    <lineage>
        <taxon>Eukaryota</taxon>
        <taxon>Fungi</taxon>
        <taxon>Fungi incertae sedis</taxon>
        <taxon>Mucoromycota</taxon>
        <taxon>Glomeromycotina</taxon>
        <taxon>Glomeromycetes</taxon>
        <taxon>Diversisporales</taxon>
        <taxon>Gigasporaceae</taxon>
        <taxon>Racocetra</taxon>
    </lineage>
</organism>
<dbReference type="EMBL" id="CAJVPZ010047240">
    <property type="protein sequence ID" value="CAG8772232.1"/>
    <property type="molecule type" value="Genomic_DNA"/>
</dbReference>
<dbReference type="AlphaFoldDB" id="A0A9N9JEC6"/>
<proteinExistence type="predicted"/>